<comment type="function">
    <text evidence="12">Component of the PAM complex, a complex required for the translocation of transit peptide-containing proteins from the inner membrane into the mitochondrial matrix in an ATP-dependent manner.</text>
</comment>
<evidence type="ECO:0000313" key="14">
    <source>
        <dbReference type="Proteomes" id="UP000030686"/>
    </source>
</evidence>
<keyword evidence="6 12" id="KW-0653">Protein transport</keyword>
<evidence type="ECO:0000256" key="5">
    <source>
        <dbReference type="ARBA" id="ARBA00022792"/>
    </source>
</evidence>
<evidence type="ECO:0000256" key="3">
    <source>
        <dbReference type="ARBA" id="ARBA00022448"/>
    </source>
</evidence>
<comment type="similarity">
    <text evidence="2 12">Belongs to the PAM17 family.</text>
</comment>
<organism evidence="13 14">
    <name type="scientific">Penicillium roqueforti (strain FM164)</name>
    <dbReference type="NCBI Taxonomy" id="1365484"/>
    <lineage>
        <taxon>Eukaryota</taxon>
        <taxon>Fungi</taxon>
        <taxon>Dikarya</taxon>
        <taxon>Ascomycota</taxon>
        <taxon>Pezizomycotina</taxon>
        <taxon>Eurotiomycetes</taxon>
        <taxon>Eurotiomycetidae</taxon>
        <taxon>Eurotiales</taxon>
        <taxon>Aspergillaceae</taxon>
        <taxon>Penicillium</taxon>
    </lineage>
</organism>
<dbReference type="AlphaFoldDB" id="W6QCU5"/>
<evidence type="ECO:0000256" key="8">
    <source>
        <dbReference type="ARBA" id="ARBA00022989"/>
    </source>
</evidence>
<accession>W6QCU5</accession>
<evidence type="ECO:0000256" key="2">
    <source>
        <dbReference type="ARBA" id="ARBA00006837"/>
    </source>
</evidence>
<keyword evidence="7" id="KW-0809">Transit peptide</keyword>
<dbReference type="STRING" id="1365484.W6QCU5"/>
<dbReference type="GO" id="GO:0030150">
    <property type="term" value="P:protein import into mitochondrial matrix"/>
    <property type="evidence" value="ECO:0007669"/>
    <property type="project" value="UniProtKB-UniRule"/>
</dbReference>
<evidence type="ECO:0000256" key="11">
    <source>
        <dbReference type="ARBA" id="ARBA00023136"/>
    </source>
</evidence>
<dbReference type="InterPro" id="IPR013875">
    <property type="entry name" value="Pam17"/>
</dbReference>
<evidence type="ECO:0000256" key="12">
    <source>
        <dbReference type="RuleBase" id="RU367146"/>
    </source>
</evidence>
<keyword evidence="3 12" id="KW-0813">Transport</keyword>
<sequence length="292" mass="32282">MIDQIVMMSVALRRAHYAYITRLHLQGQGSNSHFTSARNLQLDQFQFLPKMNANPISMSIRTAMFFGRLNPAAPSLASALRPLPQTTARMAKQPTRLSSTTTRPAAATLNLDFRPQAKAALPSTIAVRANSTSTPANDEVKLDWDTFFKLRASRRRYSLVSSVASSAISTTVGVQILSGQDLEHLGATVMGLDPFVVLGLATAACGAVGWLLGPALGNGIWGLVYRKYKPSVNTKEKEFFDRIRRFRVDPSTNSIANPVPDYYGEKIGSVAGYRNWLKDQRAYNRKRRNFIA</sequence>
<evidence type="ECO:0000256" key="10">
    <source>
        <dbReference type="ARBA" id="ARBA00023128"/>
    </source>
</evidence>
<reference evidence="13" key="1">
    <citation type="journal article" date="2014" name="Nat. Commun.">
        <title>Multiple recent horizontal transfers of a large genomic region in cheese making fungi.</title>
        <authorList>
            <person name="Cheeseman K."/>
            <person name="Ropars J."/>
            <person name="Renault P."/>
            <person name="Dupont J."/>
            <person name="Gouzy J."/>
            <person name="Branca A."/>
            <person name="Abraham A.L."/>
            <person name="Ceppi M."/>
            <person name="Conseiller E."/>
            <person name="Debuchy R."/>
            <person name="Malagnac F."/>
            <person name="Goarin A."/>
            <person name="Silar P."/>
            <person name="Lacoste S."/>
            <person name="Sallet E."/>
            <person name="Bensimon A."/>
            <person name="Giraud T."/>
            <person name="Brygoo Y."/>
        </authorList>
    </citation>
    <scope>NUCLEOTIDE SEQUENCE [LARGE SCALE GENOMIC DNA]</scope>
    <source>
        <strain evidence="13">FM164</strain>
    </source>
</reference>
<evidence type="ECO:0000256" key="7">
    <source>
        <dbReference type="ARBA" id="ARBA00022946"/>
    </source>
</evidence>
<dbReference type="GO" id="GO:0001405">
    <property type="term" value="C:PAM complex, Tim23 associated import motor"/>
    <property type="evidence" value="ECO:0007669"/>
    <property type="project" value="UniProtKB-UniRule"/>
</dbReference>
<dbReference type="Pfam" id="PF08566">
    <property type="entry name" value="Pam17"/>
    <property type="match status" value="1"/>
</dbReference>
<keyword evidence="8 12" id="KW-1133">Transmembrane helix</keyword>
<dbReference type="OMA" id="RRWQLGF"/>
<keyword evidence="9 12" id="KW-0811">Translocation</keyword>
<keyword evidence="11 12" id="KW-0472">Membrane</keyword>
<feature type="transmembrane region" description="Helical" evidence="12">
    <location>
        <begin position="157"/>
        <end position="177"/>
    </location>
</feature>
<keyword evidence="4 12" id="KW-0812">Transmembrane</keyword>
<proteinExistence type="inferred from homology"/>
<keyword evidence="5 12" id="KW-0999">Mitochondrion inner membrane</keyword>
<comment type="subunit">
    <text evidence="12">Component of the PAM complex.</text>
</comment>
<evidence type="ECO:0000256" key="6">
    <source>
        <dbReference type="ARBA" id="ARBA00022927"/>
    </source>
</evidence>
<dbReference type="PANTHER" id="PTHR28021:SF1">
    <property type="entry name" value="PRESEQUENCE TRANSLOCATED-ASSOCIATED MOTOR SUBUNIT PAM17, MITOCHONDRIAL"/>
    <property type="match status" value="1"/>
</dbReference>
<name>W6QCU5_PENRF</name>
<keyword evidence="14" id="KW-1185">Reference proteome</keyword>
<dbReference type="Proteomes" id="UP000030686">
    <property type="component" value="Unassembled WGS sequence"/>
</dbReference>
<evidence type="ECO:0000313" key="13">
    <source>
        <dbReference type="EMBL" id="CDM27427.1"/>
    </source>
</evidence>
<evidence type="ECO:0000256" key="4">
    <source>
        <dbReference type="ARBA" id="ARBA00022692"/>
    </source>
</evidence>
<evidence type="ECO:0000256" key="1">
    <source>
        <dbReference type="ARBA" id="ARBA00004448"/>
    </source>
</evidence>
<gene>
    <name evidence="13" type="primary">pam17</name>
    <name evidence="13" type="ORF">PROQFM164_S01g001238</name>
</gene>
<protein>
    <recommendedName>
        <fullName evidence="12">Presequence translocated-associated motor subunit PAM17</fullName>
    </recommendedName>
</protein>
<feature type="transmembrane region" description="Helical" evidence="12">
    <location>
        <begin position="197"/>
        <end position="225"/>
    </location>
</feature>
<dbReference type="EMBL" id="HG792015">
    <property type="protein sequence ID" value="CDM27427.1"/>
    <property type="molecule type" value="Genomic_DNA"/>
</dbReference>
<evidence type="ECO:0000256" key="9">
    <source>
        <dbReference type="ARBA" id="ARBA00023010"/>
    </source>
</evidence>
<keyword evidence="10 12" id="KW-0496">Mitochondrion</keyword>
<dbReference type="PANTHER" id="PTHR28021">
    <property type="entry name" value="PRESEQUENCE TRANSLOCATED-ASSOCIATED MOTOR SUBUNIT PAM17, MITOCHONDRIAL"/>
    <property type="match status" value="1"/>
</dbReference>
<comment type="subcellular location">
    <subcellularLocation>
        <location evidence="1 12">Mitochondrion inner membrane</location>
        <topology evidence="1 12">Multi-pass membrane protein</topology>
    </subcellularLocation>
</comment>
<dbReference type="OrthoDB" id="5970083at2759"/>